<feature type="compositionally biased region" description="Low complexity" evidence="1">
    <location>
        <begin position="81"/>
        <end position="91"/>
    </location>
</feature>
<gene>
    <name evidence="2" type="ORF">EDD39_6085</name>
</gene>
<feature type="region of interest" description="Disordered" evidence="1">
    <location>
        <begin position="1"/>
        <end position="41"/>
    </location>
</feature>
<name>A0A8G1UBW3_9ACTN</name>
<protein>
    <submittedName>
        <fullName evidence="2">Uncharacterized protein</fullName>
    </submittedName>
</protein>
<feature type="region of interest" description="Disordered" evidence="1">
    <location>
        <begin position="67"/>
        <end position="123"/>
    </location>
</feature>
<dbReference type="Proteomes" id="UP000267408">
    <property type="component" value="Unassembled WGS sequence"/>
</dbReference>
<evidence type="ECO:0000313" key="3">
    <source>
        <dbReference type="Proteomes" id="UP000267408"/>
    </source>
</evidence>
<reference evidence="2 3" key="1">
    <citation type="submission" date="2018-11" db="EMBL/GenBank/DDBJ databases">
        <title>Sequencing the genomes of 1000 actinobacteria strains.</title>
        <authorList>
            <person name="Klenk H.-P."/>
        </authorList>
    </citation>
    <scope>NUCLEOTIDE SEQUENCE [LARGE SCALE GENOMIC DNA]</scope>
    <source>
        <strain evidence="2 3">DSM 44780</strain>
    </source>
</reference>
<evidence type="ECO:0000256" key="1">
    <source>
        <dbReference type="SAM" id="MobiDB-lite"/>
    </source>
</evidence>
<evidence type="ECO:0000313" key="2">
    <source>
        <dbReference type="EMBL" id="ROR37927.1"/>
    </source>
</evidence>
<feature type="compositionally biased region" description="Basic and acidic residues" evidence="1">
    <location>
        <begin position="67"/>
        <end position="79"/>
    </location>
</feature>
<comment type="caution">
    <text evidence="2">The sequence shown here is derived from an EMBL/GenBank/DDBJ whole genome shotgun (WGS) entry which is preliminary data.</text>
</comment>
<proteinExistence type="predicted"/>
<feature type="compositionally biased region" description="Basic and acidic residues" evidence="1">
    <location>
        <begin position="17"/>
        <end position="28"/>
    </location>
</feature>
<dbReference type="EMBL" id="RJVJ01000002">
    <property type="protein sequence ID" value="ROR37927.1"/>
    <property type="molecule type" value="Genomic_DNA"/>
</dbReference>
<sequence length="123" mass="13590">MPEGTETAVAQAPGPVRVRERSDVRAGLDAEPPLWLQEGEDEDWHEYGEDLEREDMSPFQQRPARYVERDGESRLRAAPDRCGGPAARSGGARPGRERVGRVGGGTWSDEPHDRVCAAPLTFH</sequence>
<accession>A0A8G1UBW3</accession>
<dbReference type="AlphaFoldDB" id="A0A8G1UBW3"/>
<organism evidence="2 3">
    <name type="scientific">Kitasatospora cineracea</name>
    <dbReference type="NCBI Taxonomy" id="88074"/>
    <lineage>
        <taxon>Bacteria</taxon>
        <taxon>Bacillati</taxon>
        <taxon>Actinomycetota</taxon>
        <taxon>Actinomycetes</taxon>
        <taxon>Kitasatosporales</taxon>
        <taxon>Streptomycetaceae</taxon>
        <taxon>Kitasatospora</taxon>
    </lineage>
</organism>